<proteinExistence type="predicted"/>
<dbReference type="NCBIfam" id="TIGR03696">
    <property type="entry name" value="Rhs_assc_core"/>
    <property type="match status" value="1"/>
</dbReference>
<reference evidence="1 2" key="1">
    <citation type="submission" date="2024-01" db="EMBL/GenBank/DDBJ databases">
        <title>Pedobacter sp. nov., isolated from oil-contaminated soil.</title>
        <authorList>
            <person name="Le N.T.T."/>
        </authorList>
    </citation>
    <scope>NUCLEOTIDE SEQUENCE [LARGE SCALE GENOMIC DNA]</scope>
    <source>
        <strain evidence="1 2">VNH31</strain>
    </source>
</reference>
<dbReference type="EMBL" id="JAZDQU010000002">
    <property type="protein sequence ID" value="MEE1885058.1"/>
    <property type="molecule type" value="Genomic_DNA"/>
</dbReference>
<sequence length="580" mass="63208">MGRSLAVKEKINAQDDIWLNRMEYNGIGQLKQKHLHSTNGSFFLQNTKYAYNERGWLKSNVSNEFSFKLGYDTLSTPQYNGNIRAQLWGSANSYPNQFLYSYDQINRLTNGTSTGIVMSEVLSYDRMGNIASLNRDAAGASTYSYTGNRLNGISGGSLTTGAYSYDNNGNAIVEGRLGVSITYNYLNLPVTASKSGLSIVYTYDATGNKLAKTSTVSPSTTVTTHYISGIQYTGSTIDFIQNAEGRALNNGGSFVYQYNLIDHLGNVRYSFENNGGAIRKLQQDDYYSFGLRRIVSSGTNLYLYNGKELQEELGQYDYGARFYDPVIGRFNTIDPLAEQGRRWSPYAYGKNNPIKYIDPDGMRPLDWYRSKDKSTIQWFEGSGEQEGFDHLFAAGKVTSSSDLMRNNGVNLNSDGTATDAITNEATNISKSGQTTIISKNNEAIGAGLSLNAGIGLFYQGLQISVGLFGPPGKFGQGYVSIATPRNPLFFDASVSAQVLVGSSTTDQLDLSGNGRSYGAGVGPISGTFNQGLNRQGEVTSNIYGFGPSIGAKYTGGGSQTKTFTFPIFIPKLFNPVGARF</sequence>
<evidence type="ECO:0000313" key="2">
    <source>
        <dbReference type="Proteomes" id="UP001337681"/>
    </source>
</evidence>
<dbReference type="InterPro" id="IPR050708">
    <property type="entry name" value="T6SS_VgrG/RHS"/>
</dbReference>
<protein>
    <submittedName>
        <fullName evidence="1">RHS repeat-associated core domain-containing protein</fullName>
    </submittedName>
</protein>
<keyword evidence="2" id="KW-1185">Reference proteome</keyword>
<dbReference type="PANTHER" id="PTHR32305">
    <property type="match status" value="1"/>
</dbReference>
<dbReference type="PANTHER" id="PTHR32305:SF15">
    <property type="entry name" value="PROTEIN RHSA-RELATED"/>
    <property type="match status" value="1"/>
</dbReference>
<accession>A0ABU7H145</accession>
<dbReference type="Proteomes" id="UP001337681">
    <property type="component" value="Unassembled WGS sequence"/>
</dbReference>
<dbReference type="Gene3D" id="2.180.10.10">
    <property type="entry name" value="RHS repeat-associated core"/>
    <property type="match status" value="1"/>
</dbReference>
<dbReference type="InterPro" id="IPR022385">
    <property type="entry name" value="Rhs_assc_core"/>
</dbReference>
<name>A0ABU7H145_9SPHI</name>
<comment type="caution">
    <text evidence="1">The sequence shown here is derived from an EMBL/GenBank/DDBJ whole genome shotgun (WGS) entry which is preliminary data.</text>
</comment>
<dbReference type="RefSeq" id="WP_330145962.1">
    <property type="nucleotide sequence ID" value="NZ_JAZDQU010000002.1"/>
</dbReference>
<organism evidence="1 2">
    <name type="scientific">Pedobacter flavus</name>
    <dbReference type="NCBI Taxonomy" id="3113906"/>
    <lineage>
        <taxon>Bacteria</taxon>
        <taxon>Pseudomonadati</taxon>
        <taxon>Bacteroidota</taxon>
        <taxon>Sphingobacteriia</taxon>
        <taxon>Sphingobacteriales</taxon>
        <taxon>Sphingobacteriaceae</taxon>
        <taxon>Pedobacter</taxon>
    </lineage>
</organism>
<evidence type="ECO:0000313" key="1">
    <source>
        <dbReference type="EMBL" id="MEE1885058.1"/>
    </source>
</evidence>
<gene>
    <name evidence="1" type="ORF">VRU49_06435</name>
</gene>